<dbReference type="SMART" id="SM00895">
    <property type="entry name" value="FCD"/>
    <property type="match status" value="1"/>
</dbReference>
<keyword evidence="1" id="KW-0805">Transcription regulation</keyword>
<dbReference type="PROSITE" id="PS50949">
    <property type="entry name" value="HTH_GNTR"/>
    <property type="match status" value="1"/>
</dbReference>
<proteinExistence type="predicted"/>
<dbReference type="SUPFAM" id="SSF48008">
    <property type="entry name" value="GntR ligand-binding domain-like"/>
    <property type="match status" value="1"/>
</dbReference>
<name>A0ABP7C4S1_9MICC</name>
<accession>A0ABP7C4S1</accession>
<evidence type="ECO:0000259" key="4">
    <source>
        <dbReference type="PROSITE" id="PS50949"/>
    </source>
</evidence>
<keyword evidence="3" id="KW-0804">Transcription</keyword>
<dbReference type="SMART" id="SM00345">
    <property type="entry name" value="HTH_GNTR"/>
    <property type="match status" value="1"/>
</dbReference>
<evidence type="ECO:0000256" key="2">
    <source>
        <dbReference type="ARBA" id="ARBA00023125"/>
    </source>
</evidence>
<dbReference type="Gene3D" id="1.10.10.10">
    <property type="entry name" value="Winged helix-like DNA-binding domain superfamily/Winged helix DNA-binding domain"/>
    <property type="match status" value="1"/>
</dbReference>
<evidence type="ECO:0000256" key="3">
    <source>
        <dbReference type="ARBA" id="ARBA00023163"/>
    </source>
</evidence>
<organism evidence="5 6">
    <name type="scientific">Arthrobacter ginkgonis</name>
    <dbReference type="NCBI Taxonomy" id="1630594"/>
    <lineage>
        <taxon>Bacteria</taxon>
        <taxon>Bacillati</taxon>
        <taxon>Actinomycetota</taxon>
        <taxon>Actinomycetes</taxon>
        <taxon>Micrococcales</taxon>
        <taxon>Micrococcaceae</taxon>
        <taxon>Arthrobacter</taxon>
    </lineage>
</organism>
<evidence type="ECO:0000256" key="1">
    <source>
        <dbReference type="ARBA" id="ARBA00023015"/>
    </source>
</evidence>
<feature type="domain" description="HTH gntR-type" evidence="4">
    <location>
        <begin position="31"/>
        <end position="101"/>
    </location>
</feature>
<dbReference type="SUPFAM" id="SSF46785">
    <property type="entry name" value="Winged helix' DNA-binding domain"/>
    <property type="match status" value="1"/>
</dbReference>
<dbReference type="Pfam" id="PF00392">
    <property type="entry name" value="GntR"/>
    <property type="match status" value="1"/>
</dbReference>
<evidence type="ECO:0000313" key="6">
    <source>
        <dbReference type="Proteomes" id="UP001500752"/>
    </source>
</evidence>
<dbReference type="InterPro" id="IPR036388">
    <property type="entry name" value="WH-like_DNA-bd_sf"/>
</dbReference>
<protein>
    <submittedName>
        <fullName evidence="5">GntR family transcriptional regulator</fullName>
    </submittedName>
</protein>
<dbReference type="InterPro" id="IPR008920">
    <property type="entry name" value="TF_FadR/GntR_C"/>
</dbReference>
<dbReference type="CDD" id="cd07377">
    <property type="entry name" value="WHTH_GntR"/>
    <property type="match status" value="1"/>
</dbReference>
<dbReference type="InterPro" id="IPR011711">
    <property type="entry name" value="GntR_C"/>
</dbReference>
<keyword evidence="6" id="KW-1185">Reference proteome</keyword>
<comment type="caution">
    <text evidence="5">The sequence shown here is derived from an EMBL/GenBank/DDBJ whole genome shotgun (WGS) entry which is preliminary data.</text>
</comment>
<dbReference type="PANTHER" id="PTHR43537:SF24">
    <property type="entry name" value="GLUCONATE OPERON TRANSCRIPTIONAL REPRESSOR"/>
    <property type="match status" value="1"/>
</dbReference>
<sequence length="264" mass="28455">MGATVKDFAGSVSPRALDMAAQIRAHGPEALGLAERVTLQLETAIGLGLLNPGERLPPEQLMADRLGVSPLTLRQSLAVLRSKGLLETHRGRGGGSYVTGTLPVHETDIARELRRYKSDDLRDLIDLAASTAGSAARLASRRSDEQDLRRLRSLAQRFATSSEPHMLRQTDARIHIGLGVAAQSRRLTSLLIQIHAELSPLTWGQVWLDEHATARQGHAALLDAIGQGDPAAAEDIAIAHFEREGALIIDQHLALLTLDLADTP</sequence>
<evidence type="ECO:0000313" key="5">
    <source>
        <dbReference type="EMBL" id="GAA3679851.1"/>
    </source>
</evidence>
<dbReference type="PANTHER" id="PTHR43537">
    <property type="entry name" value="TRANSCRIPTIONAL REGULATOR, GNTR FAMILY"/>
    <property type="match status" value="1"/>
</dbReference>
<dbReference type="Gene3D" id="1.20.120.530">
    <property type="entry name" value="GntR ligand-binding domain-like"/>
    <property type="match status" value="1"/>
</dbReference>
<reference evidence="6" key="1">
    <citation type="journal article" date="2019" name="Int. J. Syst. Evol. Microbiol.">
        <title>The Global Catalogue of Microorganisms (GCM) 10K type strain sequencing project: providing services to taxonomists for standard genome sequencing and annotation.</title>
        <authorList>
            <consortium name="The Broad Institute Genomics Platform"/>
            <consortium name="The Broad Institute Genome Sequencing Center for Infectious Disease"/>
            <person name="Wu L."/>
            <person name="Ma J."/>
        </authorList>
    </citation>
    <scope>NUCLEOTIDE SEQUENCE [LARGE SCALE GENOMIC DNA]</scope>
    <source>
        <strain evidence="6">JCM 30742</strain>
    </source>
</reference>
<dbReference type="Proteomes" id="UP001500752">
    <property type="component" value="Unassembled WGS sequence"/>
</dbReference>
<dbReference type="InterPro" id="IPR036390">
    <property type="entry name" value="WH_DNA-bd_sf"/>
</dbReference>
<keyword evidence="2" id="KW-0238">DNA-binding</keyword>
<gene>
    <name evidence="5" type="ORF">GCM10023081_17530</name>
</gene>
<dbReference type="Pfam" id="PF07729">
    <property type="entry name" value="FCD"/>
    <property type="match status" value="1"/>
</dbReference>
<dbReference type="InterPro" id="IPR000524">
    <property type="entry name" value="Tscrpt_reg_HTH_GntR"/>
</dbReference>
<dbReference type="EMBL" id="BAABEO010000011">
    <property type="protein sequence ID" value="GAA3679851.1"/>
    <property type="molecule type" value="Genomic_DNA"/>
</dbReference>